<name>Q1IST2_KORVE</name>
<evidence type="ECO:0000256" key="19">
    <source>
        <dbReference type="SAM" id="Phobius"/>
    </source>
</evidence>
<keyword evidence="7" id="KW-0645">Protease</keyword>
<dbReference type="InterPro" id="IPR001264">
    <property type="entry name" value="Glyco_trans_51"/>
</dbReference>
<keyword evidence="15" id="KW-0961">Cell wall biogenesis/degradation</keyword>
<dbReference type="STRING" id="204669.Acid345_1065"/>
<feature type="compositionally biased region" description="Low complexity" evidence="18">
    <location>
        <begin position="856"/>
        <end position="890"/>
    </location>
</feature>
<comment type="subcellular location">
    <subcellularLocation>
        <location evidence="1">Cell membrane</location>
    </subcellularLocation>
</comment>
<keyword evidence="23" id="KW-1185">Reference proteome</keyword>
<keyword evidence="10" id="KW-0378">Hydrolase</keyword>
<dbReference type="Proteomes" id="UP000002432">
    <property type="component" value="Chromosome"/>
</dbReference>
<keyword evidence="19" id="KW-0812">Transmembrane</keyword>
<evidence type="ECO:0000256" key="14">
    <source>
        <dbReference type="ARBA" id="ARBA00023268"/>
    </source>
</evidence>
<dbReference type="Gene3D" id="1.10.3810.10">
    <property type="entry name" value="Biosynthetic peptidoglycan transglycosylase-like"/>
    <property type="match status" value="1"/>
</dbReference>
<feature type="domain" description="Glycosyl transferase family 51" evidence="21">
    <location>
        <begin position="181"/>
        <end position="353"/>
    </location>
</feature>
<dbReference type="GO" id="GO:0008955">
    <property type="term" value="F:peptidoglycan glycosyltransferase activity"/>
    <property type="evidence" value="ECO:0007669"/>
    <property type="project" value="UniProtKB-EC"/>
</dbReference>
<reference evidence="22 23" key="1">
    <citation type="journal article" date="2009" name="Appl. Environ. Microbiol.">
        <title>Three genomes from the phylum Acidobacteria provide insight into the lifestyles of these microorganisms in soils.</title>
        <authorList>
            <person name="Ward N.L."/>
            <person name="Challacombe J.F."/>
            <person name="Janssen P.H."/>
            <person name="Henrissat B."/>
            <person name="Coutinho P.M."/>
            <person name="Wu M."/>
            <person name="Xie G."/>
            <person name="Haft D.H."/>
            <person name="Sait M."/>
            <person name="Badger J."/>
            <person name="Barabote R.D."/>
            <person name="Bradley B."/>
            <person name="Brettin T.S."/>
            <person name="Brinkac L.M."/>
            <person name="Bruce D."/>
            <person name="Creasy T."/>
            <person name="Daugherty S.C."/>
            <person name="Davidsen T.M."/>
            <person name="DeBoy R.T."/>
            <person name="Detter J.C."/>
            <person name="Dodson R.J."/>
            <person name="Durkin A.S."/>
            <person name="Ganapathy A."/>
            <person name="Gwinn-Giglio M."/>
            <person name="Han C.S."/>
            <person name="Khouri H."/>
            <person name="Kiss H."/>
            <person name="Kothari S.P."/>
            <person name="Madupu R."/>
            <person name="Nelson K.E."/>
            <person name="Nelson W.C."/>
            <person name="Paulsen I."/>
            <person name="Penn K."/>
            <person name="Ren Q."/>
            <person name="Rosovitz M.J."/>
            <person name="Selengut J.D."/>
            <person name="Shrivastava S."/>
            <person name="Sullivan S.A."/>
            <person name="Tapia R."/>
            <person name="Thompson L.S."/>
            <person name="Watkins K.L."/>
            <person name="Yang Q."/>
            <person name="Yu C."/>
            <person name="Zafar N."/>
            <person name="Zhou L."/>
            <person name="Kuske C.R."/>
        </authorList>
    </citation>
    <scope>NUCLEOTIDE SEQUENCE [LARGE SCALE GENOMIC DNA]</scope>
    <source>
        <strain evidence="22 23">Ellin345</strain>
    </source>
</reference>
<dbReference type="GO" id="GO:0009252">
    <property type="term" value="P:peptidoglycan biosynthetic process"/>
    <property type="evidence" value="ECO:0007669"/>
    <property type="project" value="UniProtKB-KW"/>
</dbReference>
<dbReference type="GO" id="GO:0009002">
    <property type="term" value="F:serine-type D-Ala-D-Ala carboxypeptidase activity"/>
    <property type="evidence" value="ECO:0007669"/>
    <property type="project" value="UniProtKB-EC"/>
</dbReference>
<dbReference type="eggNOG" id="COG0744">
    <property type="taxonomic scope" value="Bacteria"/>
</dbReference>
<evidence type="ECO:0000256" key="15">
    <source>
        <dbReference type="ARBA" id="ARBA00023316"/>
    </source>
</evidence>
<dbReference type="EMBL" id="CP000360">
    <property type="protein sequence ID" value="ABF40068.1"/>
    <property type="molecule type" value="Genomic_DNA"/>
</dbReference>
<dbReference type="SUPFAM" id="SSF53955">
    <property type="entry name" value="Lysozyme-like"/>
    <property type="match status" value="1"/>
</dbReference>
<dbReference type="AlphaFoldDB" id="Q1IST2"/>
<dbReference type="GO" id="GO:0071555">
    <property type="term" value="P:cell wall organization"/>
    <property type="evidence" value="ECO:0007669"/>
    <property type="project" value="UniProtKB-KW"/>
</dbReference>
<dbReference type="GO" id="GO:0008658">
    <property type="term" value="F:penicillin binding"/>
    <property type="evidence" value="ECO:0007669"/>
    <property type="project" value="InterPro"/>
</dbReference>
<evidence type="ECO:0000256" key="9">
    <source>
        <dbReference type="ARBA" id="ARBA00022679"/>
    </source>
</evidence>
<feature type="compositionally biased region" description="Polar residues" evidence="18">
    <location>
        <begin position="826"/>
        <end position="841"/>
    </location>
</feature>
<feature type="domain" description="Penicillin-binding protein transpeptidase" evidence="20">
    <location>
        <begin position="469"/>
        <end position="728"/>
    </location>
</feature>
<evidence type="ECO:0000256" key="16">
    <source>
        <dbReference type="ARBA" id="ARBA00034000"/>
    </source>
</evidence>
<dbReference type="SUPFAM" id="SSF56601">
    <property type="entry name" value="beta-lactamase/transpeptidase-like"/>
    <property type="match status" value="1"/>
</dbReference>
<dbReference type="FunFam" id="1.10.3810.10:FF:000001">
    <property type="entry name" value="Penicillin-binding protein 1A"/>
    <property type="match status" value="1"/>
</dbReference>
<keyword evidence="14" id="KW-0511">Multifunctional enzyme</keyword>
<keyword evidence="9 22" id="KW-0808">Transferase</keyword>
<evidence type="ECO:0000256" key="4">
    <source>
        <dbReference type="ARBA" id="ARBA00007739"/>
    </source>
</evidence>
<gene>
    <name evidence="22" type="ordered locus">Acid345_1065</name>
</gene>
<evidence type="ECO:0000256" key="12">
    <source>
        <dbReference type="ARBA" id="ARBA00022984"/>
    </source>
</evidence>
<accession>Q1IST2</accession>
<keyword evidence="8 22" id="KW-0328">Glycosyltransferase</keyword>
<keyword evidence="5" id="KW-1003">Cell membrane</keyword>
<dbReference type="CAZy" id="GT51">
    <property type="family name" value="Glycosyltransferase Family 51"/>
</dbReference>
<keyword evidence="13 19" id="KW-0472">Membrane</keyword>
<proteinExistence type="inferred from homology"/>
<evidence type="ECO:0000313" key="23">
    <source>
        <dbReference type="Proteomes" id="UP000002432"/>
    </source>
</evidence>
<evidence type="ECO:0000259" key="20">
    <source>
        <dbReference type="Pfam" id="PF00905"/>
    </source>
</evidence>
<feature type="transmembrane region" description="Helical" evidence="19">
    <location>
        <begin position="41"/>
        <end position="62"/>
    </location>
</feature>
<comment type="pathway">
    <text evidence="2">Cell wall biogenesis; peptidoglycan biosynthesis.</text>
</comment>
<dbReference type="PANTHER" id="PTHR32282">
    <property type="entry name" value="BINDING PROTEIN TRANSPEPTIDASE, PUTATIVE-RELATED"/>
    <property type="match status" value="1"/>
</dbReference>
<comment type="similarity">
    <text evidence="4">In the N-terminal section; belongs to the glycosyltransferase 51 family.</text>
</comment>
<dbReference type="InterPro" id="IPR001460">
    <property type="entry name" value="PCN-bd_Tpept"/>
</dbReference>
<keyword evidence="6" id="KW-0121">Carboxypeptidase</keyword>
<dbReference type="GO" id="GO:0008360">
    <property type="term" value="P:regulation of cell shape"/>
    <property type="evidence" value="ECO:0007669"/>
    <property type="project" value="UniProtKB-KW"/>
</dbReference>
<evidence type="ECO:0000256" key="3">
    <source>
        <dbReference type="ARBA" id="ARBA00007090"/>
    </source>
</evidence>
<evidence type="ECO:0000256" key="6">
    <source>
        <dbReference type="ARBA" id="ARBA00022645"/>
    </source>
</evidence>
<organism evidence="22 23">
    <name type="scientific">Koribacter versatilis (strain Ellin345)</name>
    <dbReference type="NCBI Taxonomy" id="204669"/>
    <lineage>
        <taxon>Bacteria</taxon>
        <taxon>Pseudomonadati</taxon>
        <taxon>Acidobacteriota</taxon>
        <taxon>Terriglobia</taxon>
        <taxon>Terriglobales</taxon>
        <taxon>Candidatus Korobacteraceae</taxon>
        <taxon>Candidatus Korobacter</taxon>
    </lineage>
</organism>
<evidence type="ECO:0000256" key="1">
    <source>
        <dbReference type="ARBA" id="ARBA00004236"/>
    </source>
</evidence>
<keyword evidence="19" id="KW-1133">Transmembrane helix</keyword>
<dbReference type="InterPro" id="IPR012338">
    <property type="entry name" value="Beta-lactam/transpept-like"/>
</dbReference>
<dbReference type="PANTHER" id="PTHR32282:SF11">
    <property type="entry name" value="PENICILLIN-BINDING PROTEIN 1B"/>
    <property type="match status" value="1"/>
</dbReference>
<dbReference type="EC" id="2.4.1.129" evidence="22"/>
<dbReference type="InterPro" id="IPR050396">
    <property type="entry name" value="Glycosyltr_51/Transpeptidase"/>
</dbReference>
<dbReference type="Pfam" id="PF00905">
    <property type="entry name" value="Transpeptidase"/>
    <property type="match status" value="1"/>
</dbReference>
<evidence type="ECO:0000256" key="18">
    <source>
        <dbReference type="SAM" id="MobiDB-lite"/>
    </source>
</evidence>
<dbReference type="InterPro" id="IPR036950">
    <property type="entry name" value="PBP_transglycosylase"/>
</dbReference>
<evidence type="ECO:0000256" key="7">
    <source>
        <dbReference type="ARBA" id="ARBA00022670"/>
    </source>
</evidence>
<evidence type="ECO:0000256" key="17">
    <source>
        <dbReference type="ARBA" id="ARBA00049902"/>
    </source>
</evidence>
<dbReference type="NCBIfam" id="TIGR02074">
    <property type="entry name" value="PBP_1a_fam"/>
    <property type="match status" value="1"/>
</dbReference>
<keyword evidence="12" id="KW-0573">Peptidoglycan synthesis</keyword>
<comment type="similarity">
    <text evidence="3">In the C-terminal section; belongs to the transpeptidase family.</text>
</comment>
<evidence type="ECO:0000256" key="5">
    <source>
        <dbReference type="ARBA" id="ARBA00022475"/>
    </source>
</evidence>
<evidence type="ECO:0000256" key="8">
    <source>
        <dbReference type="ARBA" id="ARBA00022676"/>
    </source>
</evidence>
<dbReference type="GO" id="GO:0006508">
    <property type="term" value="P:proteolysis"/>
    <property type="evidence" value="ECO:0007669"/>
    <property type="project" value="UniProtKB-KW"/>
</dbReference>
<dbReference type="HOGENOM" id="CLU_006354_2_7_0"/>
<dbReference type="GO" id="GO:0005886">
    <property type="term" value="C:plasma membrane"/>
    <property type="evidence" value="ECO:0007669"/>
    <property type="project" value="UniProtKB-SubCell"/>
</dbReference>
<evidence type="ECO:0000256" key="2">
    <source>
        <dbReference type="ARBA" id="ARBA00004752"/>
    </source>
</evidence>
<evidence type="ECO:0000256" key="10">
    <source>
        <dbReference type="ARBA" id="ARBA00022801"/>
    </source>
</evidence>
<dbReference type="EnsemblBacteria" id="ABF40068">
    <property type="protein sequence ID" value="ABF40068"/>
    <property type="gene ID" value="Acid345_1065"/>
</dbReference>
<dbReference type="InterPro" id="IPR023346">
    <property type="entry name" value="Lysozyme-like_dom_sf"/>
</dbReference>
<evidence type="ECO:0000256" key="13">
    <source>
        <dbReference type="ARBA" id="ARBA00023136"/>
    </source>
</evidence>
<dbReference type="Gene3D" id="3.40.710.10">
    <property type="entry name" value="DD-peptidase/beta-lactamase superfamily"/>
    <property type="match status" value="1"/>
</dbReference>
<feature type="region of interest" description="Disordered" evidence="18">
    <location>
        <begin position="813"/>
        <end position="890"/>
    </location>
</feature>
<dbReference type="OrthoDB" id="9766909at2"/>
<evidence type="ECO:0000256" key="11">
    <source>
        <dbReference type="ARBA" id="ARBA00022960"/>
    </source>
</evidence>
<dbReference type="GO" id="GO:0030288">
    <property type="term" value="C:outer membrane-bounded periplasmic space"/>
    <property type="evidence" value="ECO:0007669"/>
    <property type="project" value="TreeGrafter"/>
</dbReference>
<keyword evidence="11" id="KW-0133">Cell shape</keyword>
<dbReference type="KEGG" id="aba:Acid345_1065"/>
<evidence type="ECO:0000259" key="21">
    <source>
        <dbReference type="Pfam" id="PF00912"/>
    </source>
</evidence>
<comment type="catalytic activity">
    <reaction evidence="17">
        <text>[GlcNAc-(1-&gt;4)-Mur2Ac(oyl-L-Ala-gamma-D-Glu-L-Lys-D-Ala-D-Ala)](n)-di-trans,octa-cis-undecaprenyl diphosphate + beta-D-GlcNAc-(1-&gt;4)-Mur2Ac(oyl-L-Ala-gamma-D-Glu-L-Lys-D-Ala-D-Ala)-di-trans,octa-cis-undecaprenyl diphosphate = [GlcNAc-(1-&gt;4)-Mur2Ac(oyl-L-Ala-gamma-D-Glu-L-Lys-D-Ala-D-Ala)](n+1)-di-trans,octa-cis-undecaprenyl diphosphate + di-trans,octa-cis-undecaprenyl diphosphate + H(+)</text>
        <dbReference type="Rhea" id="RHEA:23708"/>
        <dbReference type="Rhea" id="RHEA-COMP:9602"/>
        <dbReference type="Rhea" id="RHEA-COMP:9603"/>
        <dbReference type="ChEBI" id="CHEBI:15378"/>
        <dbReference type="ChEBI" id="CHEBI:58405"/>
        <dbReference type="ChEBI" id="CHEBI:60033"/>
        <dbReference type="ChEBI" id="CHEBI:78435"/>
        <dbReference type="EC" id="2.4.99.28"/>
    </reaction>
</comment>
<sequence>MAIKIKIPSFSTLKRLSASKGKSRSQASAEGWRRYEREIRLGVAAFIVVCIVFFSVFTYYYVKYQRIVDRRMSGQIFAPSAKIYARPVELDVGDRASVSEIAADLRRSGYSDDAKGTDFGRFELRHGGIEIYPGPQSYHSSDSATIYIADGKVSRIAGGNGGDLSAYELEPQLVTALFQGEDRSKRQIVKFNEIPKVMVDAVLAIEDRRFFQHGGVNYYRLAEAGITDVLHHHRGQGGSTLTMQLSRGFFLTPEKTMKRKFTEMLIAIELEQRFSKQQIFELYANQVPMGQRGSYGISGFGEAARAYFNKDIKNLTLPEAALLAGLIQRPSYLSPYRHPERALDRRNLVLDSMVETGTITRDEADKAKATPLKLAAPNVEASDAPYFVDMVKDFLGSKYGETDINENQYRIYTSIDPELQKAAAEAVEVGIKGVDEQVLKARTKKVKVGTGKNAKTDTEVKPGPEAQVALVAIDPHTGEVLALVGGRNYGMSQLNHAIAKRPTGSIFKPFVYAAAMNTAITGDPAQAVTPASLVDDSPTTFMYGDQIYEPRNYKAEYHGQVTARYALAMSLNNATVKLAEQVGYDNVANLAKNAGIVSVKATPAMALGAYDATPLEMAGAYTVFANGGVRLSPTLVKSVRTTKGDVVDNFQAESRNVLDPRVAAVLTDMLQGPVNYGTGYTVRQRGFTAPAAGKTGTSHDAWFAGYTSNLLCIVWVGFDDYSDIKLSGAVAAAPVWAEFMKRAQKISQYEDMKGFGQPSGVVSVELDKVTNDLATPSCPETYTASFVAGTEPKETCDQALGDHRGILSKIFGGSGQQTVLPPPTTNGPVNNMPPAQTTTSAQQQQQDQNKKKKGFFGKIAGFFKSDGSDGQQSQQQNQTDPNNNGSASPH</sequence>
<dbReference type="Pfam" id="PF00912">
    <property type="entry name" value="Transgly"/>
    <property type="match status" value="1"/>
</dbReference>
<comment type="catalytic activity">
    <reaction evidence="16">
        <text>Preferential cleavage: (Ac)2-L-Lys-D-Ala-|-D-Ala. Also transpeptidation of peptidyl-alanyl moieties that are N-acyl substituents of D-alanine.</text>
        <dbReference type="EC" id="3.4.16.4"/>
    </reaction>
</comment>
<protein>
    <submittedName>
        <fullName evidence="22">Penicillin-binding protein 1A</fullName>
        <ecNumber evidence="22">2.4.1.129</ecNumber>
    </submittedName>
</protein>
<evidence type="ECO:0000313" key="22">
    <source>
        <dbReference type="EMBL" id="ABF40068.1"/>
    </source>
</evidence>